<dbReference type="AlphaFoldDB" id="A0A381WBX3"/>
<dbReference type="EMBL" id="UINC01011325">
    <property type="protein sequence ID" value="SVA50039.1"/>
    <property type="molecule type" value="Genomic_DNA"/>
</dbReference>
<name>A0A381WBX3_9ZZZZ</name>
<protein>
    <submittedName>
        <fullName evidence="1">Uncharacterized protein</fullName>
    </submittedName>
</protein>
<proteinExistence type="predicted"/>
<reference evidence="1" key="1">
    <citation type="submission" date="2018-05" db="EMBL/GenBank/DDBJ databases">
        <authorList>
            <person name="Lanie J.A."/>
            <person name="Ng W.-L."/>
            <person name="Kazmierczak K.M."/>
            <person name="Andrzejewski T.M."/>
            <person name="Davidsen T.M."/>
            <person name="Wayne K.J."/>
            <person name="Tettelin H."/>
            <person name="Glass J.I."/>
            <person name="Rusch D."/>
            <person name="Podicherti R."/>
            <person name="Tsui H.-C.T."/>
            <person name="Winkler M.E."/>
        </authorList>
    </citation>
    <scope>NUCLEOTIDE SEQUENCE</scope>
</reference>
<accession>A0A381WBX3</accession>
<gene>
    <name evidence="1" type="ORF">METZ01_LOCUS102893</name>
</gene>
<organism evidence="1">
    <name type="scientific">marine metagenome</name>
    <dbReference type="NCBI Taxonomy" id="408172"/>
    <lineage>
        <taxon>unclassified sequences</taxon>
        <taxon>metagenomes</taxon>
        <taxon>ecological metagenomes</taxon>
    </lineage>
</organism>
<evidence type="ECO:0000313" key="1">
    <source>
        <dbReference type="EMBL" id="SVA50039.1"/>
    </source>
</evidence>
<sequence length="172" mass="20033">MSTRARIGIQQGKRIIASYQHWDGYTGGLGYNLIENWEDPEKVTRGIMLGDSSKWHYIVGDEIDFEDRTNPLYDVQNVYYGRDRGEKNCGYKIYKDAEDFKANGFHSGEQFIYLAKLEGKKDWGGKDKVTWYYVESTYTDKGKEVFGDWKLLEKDAINDHINILKRCMEQSG</sequence>